<dbReference type="SUPFAM" id="SSF51556">
    <property type="entry name" value="Metallo-dependent hydrolases"/>
    <property type="match status" value="1"/>
</dbReference>
<dbReference type="EMBL" id="FOEC01000001">
    <property type="protein sequence ID" value="SEO43075.1"/>
    <property type="molecule type" value="Genomic_DNA"/>
</dbReference>
<protein>
    <recommendedName>
        <fullName evidence="2">Amidohydrolase-related domain-containing protein</fullName>
    </recommendedName>
</protein>
<accession>A0A172RVW5</accession>
<dbReference type="InterPro" id="IPR006680">
    <property type="entry name" value="Amidohydro-rel"/>
</dbReference>
<dbReference type="STRING" id="79604.AAY81_00165"/>
<dbReference type="PANTHER" id="PTHR21240:SF28">
    <property type="entry name" value="ISO-OROTATE DECARBOXYLASE (EUROFUNG)"/>
    <property type="match status" value="1"/>
</dbReference>
<evidence type="ECO:0000259" key="2">
    <source>
        <dbReference type="Pfam" id="PF04909"/>
    </source>
</evidence>
<dbReference type="InterPro" id="IPR032466">
    <property type="entry name" value="Metal_Hydrolase"/>
</dbReference>
<dbReference type="Proteomes" id="UP000182975">
    <property type="component" value="Unassembled WGS sequence"/>
</dbReference>
<dbReference type="Gene3D" id="3.20.20.140">
    <property type="entry name" value="Metal-dependent hydrolases"/>
    <property type="match status" value="1"/>
</dbReference>
<sequence length="279" mass="31302">MTITALDGSVYRVADAHAHVYKEKIASKASTAIGAFYRTDMYESVPTASNLLTKAGALGVEKFLIFSVATTVKQVSSINHFIADEVASAPDSFLGLGTAHPDMPDFGVLFDELDELGLKGIKLHPDMQYFNIDDPRMMPLYREAAKRGLVMLLHVGDERYDYSAPERLMRVLEEVPELKVHAAHFGCCRIWKRRPLVIEAAVRAGANIAFDTSSMLGWASVEEARYLVDHLGVDHIMWGTDYPMWSPENEFARLLALGYSHEENQKMLYDNFARFYGVD</sequence>
<dbReference type="GO" id="GO:0019748">
    <property type="term" value="P:secondary metabolic process"/>
    <property type="evidence" value="ECO:0007669"/>
    <property type="project" value="TreeGrafter"/>
</dbReference>
<dbReference type="AlphaFoldDB" id="A0A172RVW5"/>
<reference evidence="4" key="1">
    <citation type="submission" date="2016-10" db="EMBL/GenBank/DDBJ databases">
        <authorList>
            <person name="Varghese N."/>
        </authorList>
    </citation>
    <scope>NUCLEOTIDE SEQUENCE [LARGE SCALE GENOMIC DNA]</scope>
    <source>
        <strain evidence="4">DSM 21843</strain>
    </source>
</reference>
<dbReference type="KEGG" id="ddt:AAY81_00165"/>
<dbReference type="PANTHER" id="PTHR21240">
    <property type="entry name" value="2-AMINO-3-CARBOXYLMUCONATE-6-SEMIALDEHYDE DECARBOXYLASE"/>
    <property type="match status" value="1"/>
</dbReference>
<dbReference type="RefSeq" id="WP_066659882.1">
    <property type="nucleotide sequence ID" value="NZ_CP011402.1"/>
</dbReference>
<feature type="domain" description="Amidohydrolase-related" evidence="2">
    <location>
        <begin position="15"/>
        <end position="277"/>
    </location>
</feature>
<dbReference type="GO" id="GO:0016787">
    <property type="term" value="F:hydrolase activity"/>
    <property type="evidence" value="ECO:0007669"/>
    <property type="project" value="InterPro"/>
</dbReference>
<keyword evidence="1" id="KW-0456">Lyase</keyword>
<evidence type="ECO:0000313" key="4">
    <source>
        <dbReference type="Proteomes" id="UP000182975"/>
    </source>
</evidence>
<dbReference type="GO" id="GO:0005737">
    <property type="term" value="C:cytoplasm"/>
    <property type="evidence" value="ECO:0007669"/>
    <property type="project" value="TreeGrafter"/>
</dbReference>
<keyword evidence="4" id="KW-1185">Reference proteome</keyword>
<dbReference type="OrthoDB" id="1407586at2"/>
<proteinExistence type="predicted"/>
<organism evidence="3 4">
    <name type="scientific">Denitrobacterium detoxificans</name>
    <dbReference type="NCBI Taxonomy" id="79604"/>
    <lineage>
        <taxon>Bacteria</taxon>
        <taxon>Bacillati</taxon>
        <taxon>Actinomycetota</taxon>
        <taxon>Coriobacteriia</taxon>
        <taxon>Eggerthellales</taxon>
        <taxon>Eggerthellaceae</taxon>
        <taxon>Denitrobacterium</taxon>
    </lineage>
</organism>
<gene>
    <name evidence="3" type="ORF">SAMN02910314_00228</name>
</gene>
<dbReference type="PATRIC" id="fig|79604.3.peg.33"/>
<dbReference type="CDD" id="cd01292">
    <property type="entry name" value="metallo-dependent_hydrolases"/>
    <property type="match status" value="1"/>
</dbReference>
<evidence type="ECO:0000256" key="1">
    <source>
        <dbReference type="ARBA" id="ARBA00023239"/>
    </source>
</evidence>
<dbReference type="GO" id="GO:0016831">
    <property type="term" value="F:carboxy-lyase activity"/>
    <property type="evidence" value="ECO:0007669"/>
    <property type="project" value="InterPro"/>
</dbReference>
<name>A0A172RVW5_9ACTN</name>
<dbReference type="Pfam" id="PF04909">
    <property type="entry name" value="Amidohydro_2"/>
    <property type="match status" value="1"/>
</dbReference>
<evidence type="ECO:0000313" key="3">
    <source>
        <dbReference type="EMBL" id="SEO43075.1"/>
    </source>
</evidence>
<dbReference type="InterPro" id="IPR032465">
    <property type="entry name" value="ACMSD"/>
</dbReference>